<keyword evidence="14" id="KW-1185">Reference proteome</keyword>
<feature type="transmembrane region" description="Helical" evidence="12">
    <location>
        <begin position="6"/>
        <end position="22"/>
    </location>
</feature>
<dbReference type="InterPro" id="IPR018448">
    <property type="entry name" value="TatB"/>
</dbReference>
<reference evidence="13" key="1">
    <citation type="submission" date="2022-07" db="EMBL/GenBank/DDBJ databases">
        <authorList>
            <person name="Xamxidin M."/>
        </authorList>
    </citation>
    <scope>NUCLEOTIDE SEQUENCE</scope>
    <source>
        <strain evidence="13">YS8-69</strain>
    </source>
</reference>
<evidence type="ECO:0000256" key="4">
    <source>
        <dbReference type="ARBA" id="ARBA00022519"/>
    </source>
</evidence>
<feature type="region of interest" description="Disordered" evidence="11">
    <location>
        <begin position="73"/>
        <end position="142"/>
    </location>
</feature>
<dbReference type="Proteomes" id="UP001165267">
    <property type="component" value="Unassembled WGS sequence"/>
</dbReference>
<feature type="compositionally biased region" description="Low complexity" evidence="11">
    <location>
        <begin position="107"/>
        <end position="119"/>
    </location>
</feature>
<dbReference type="EMBL" id="JANKHG010000001">
    <property type="protein sequence ID" value="MCR2745120.1"/>
    <property type="molecule type" value="Genomic_DNA"/>
</dbReference>
<keyword evidence="7 10" id="KW-1133">Transmembrane helix</keyword>
<keyword evidence="8 10" id="KW-0811">Translocation</keyword>
<comment type="similarity">
    <text evidence="10">Belongs to the TatB family.</text>
</comment>
<evidence type="ECO:0000256" key="1">
    <source>
        <dbReference type="ARBA" id="ARBA00004167"/>
    </source>
</evidence>
<evidence type="ECO:0000256" key="7">
    <source>
        <dbReference type="ARBA" id="ARBA00022989"/>
    </source>
</evidence>
<dbReference type="PANTHER" id="PTHR33162">
    <property type="entry name" value="SEC-INDEPENDENT PROTEIN TRANSLOCASE PROTEIN TATA, CHLOROPLASTIC"/>
    <property type="match status" value="1"/>
</dbReference>
<organism evidence="13 14">
    <name type="scientific">Limnobacter parvus</name>
    <dbReference type="NCBI Taxonomy" id="2939690"/>
    <lineage>
        <taxon>Bacteria</taxon>
        <taxon>Pseudomonadati</taxon>
        <taxon>Pseudomonadota</taxon>
        <taxon>Betaproteobacteria</taxon>
        <taxon>Burkholderiales</taxon>
        <taxon>Burkholderiaceae</taxon>
        <taxon>Limnobacter</taxon>
    </lineage>
</organism>
<dbReference type="Pfam" id="PF02416">
    <property type="entry name" value="TatA_B_E"/>
    <property type="match status" value="1"/>
</dbReference>
<evidence type="ECO:0000256" key="9">
    <source>
        <dbReference type="ARBA" id="ARBA00023136"/>
    </source>
</evidence>
<comment type="subcellular location">
    <subcellularLocation>
        <location evidence="10">Cell membrane</location>
        <topology evidence="10">Single-pass membrane protein</topology>
    </subcellularLocation>
    <subcellularLocation>
        <location evidence="1">Membrane</location>
        <topology evidence="1">Single-pass membrane protein</topology>
    </subcellularLocation>
</comment>
<evidence type="ECO:0000256" key="3">
    <source>
        <dbReference type="ARBA" id="ARBA00022475"/>
    </source>
</evidence>
<keyword evidence="6 10" id="KW-0653">Protein transport</keyword>
<keyword evidence="4" id="KW-0997">Cell inner membrane</keyword>
<dbReference type="Gene3D" id="1.20.5.3310">
    <property type="match status" value="1"/>
</dbReference>
<evidence type="ECO:0000256" key="2">
    <source>
        <dbReference type="ARBA" id="ARBA00022448"/>
    </source>
</evidence>
<dbReference type="InterPro" id="IPR003369">
    <property type="entry name" value="TatA/B/E"/>
</dbReference>
<comment type="function">
    <text evidence="10">Part of the twin-arginine translocation (Tat) system that transports large folded proteins containing a characteristic twin-arginine motif in their signal peptide across membranes. Together with TatC, TatB is part of a receptor directly interacting with Tat signal peptides. TatB may form an oligomeric binding site that transiently accommodates folded Tat precursor proteins before their translocation.</text>
</comment>
<keyword evidence="5 10" id="KW-0812">Transmembrane</keyword>
<dbReference type="PANTHER" id="PTHR33162:SF1">
    <property type="entry name" value="SEC-INDEPENDENT PROTEIN TRANSLOCASE PROTEIN TATA, CHLOROPLASTIC"/>
    <property type="match status" value="1"/>
</dbReference>
<keyword evidence="3 10" id="KW-1003">Cell membrane</keyword>
<keyword evidence="2 10" id="KW-0813">Transport</keyword>
<proteinExistence type="inferred from homology"/>
<keyword evidence="9 10" id="KW-0472">Membrane</keyword>
<dbReference type="PRINTS" id="PR01506">
    <property type="entry name" value="TATBPROTEIN"/>
</dbReference>
<evidence type="ECO:0000256" key="8">
    <source>
        <dbReference type="ARBA" id="ARBA00023010"/>
    </source>
</evidence>
<evidence type="ECO:0000256" key="5">
    <source>
        <dbReference type="ARBA" id="ARBA00022692"/>
    </source>
</evidence>
<dbReference type="NCBIfam" id="TIGR01410">
    <property type="entry name" value="tatB"/>
    <property type="match status" value="1"/>
</dbReference>
<evidence type="ECO:0000313" key="14">
    <source>
        <dbReference type="Proteomes" id="UP001165267"/>
    </source>
</evidence>
<evidence type="ECO:0000256" key="11">
    <source>
        <dbReference type="SAM" id="MobiDB-lite"/>
    </source>
</evidence>
<dbReference type="HAMAP" id="MF_00237">
    <property type="entry name" value="TatB"/>
    <property type="match status" value="1"/>
</dbReference>
<comment type="subunit">
    <text evidence="10">The Tat system comprises two distinct complexes: a TatABC complex, containing multiple copies of TatA, TatB and TatC subunits, and a separate TatA complex, containing only TatA subunits. Substrates initially bind to the TatABC complex, which probably triggers association of the separate TatA complex to form the active translocon.</text>
</comment>
<name>A0ABT1XCW2_9BURK</name>
<feature type="compositionally biased region" description="Basic and acidic residues" evidence="11">
    <location>
        <begin position="82"/>
        <end position="96"/>
    </location>
</feature>
<accession>A0ABT1XCW2</accession>
<sequence>MFDIAFSEMLIIAVIALIVIGPEKLPKVAKTVGHLLGKAQRYVSDVKSEINREMEIDELRKLQAEMQTAARKMEGDVQTTLRDTEADLNKSVKSIEDDIAELEGSKTTGVPTPQTTTQTDVSKSEVSAPEQTVGPGPKAEAK</sequence>
<evidence type="ECO:0000313" key="13">
    <source>
        <dbReference type="EMBL" id="MCR2745120.1"/>
    </source>
</evidence>
<dbReference type="RefSeq" id="WP_257510372.1">
    <property type="nucleotide sequence ID" value="NZ_JANKHG010000001.1"/>
</dbReference>
<evidence type="ECO:0000256" key="12">
    <source>
        <dbReference type="SAM" id="Phobius"/>
    </source>
</evidence>
<evidence type="ECO:0000256" key="6">
    <source>
        <dbReference type="ARBA" id="ARBA00022927"/>
    </source>
</evidence>
<gene>
    <name evidence="10 13" type="primary">tatB</name>
    <name evidence="13" type="ORF">NSP04_00485</name>
</gene>
<comment type="caution">
    <text evidence="13">The sequence shown here is derived from an EMBL/GenBank/DDBJ whole genome shotgun (WGS) entry which is preliminary data.</text>
</comment>
<protein>
    <recommendedName>
        <fullName evidence="10">Sec-independent protein translocase protein TatB</fullName>
    </recommendedName>
</protein>
<evidence type="ECO:0000256" key="10">
    <source>
        <dbReference type="HAMAP-Rule" id="MF_00237"/>
    </source>
</evidence>